<accession>X0VM37</accession>
<reference evidence="1" key="1">
    <citation type="journal article" date="2014" name="Front. Microbiol.">
        <title>High frequency of phylogenetically diverse reductive dehalogenase-homologous genes in deep subseafloor sedimentary metagenomes.</title>
        <authorList>
            <person name="Kawai M."/>
            <person name="Futagami T."/>
            <person name="Toyoda A."/>
            <person name="Takaki Y."/>
            <person name="Nishi S."/>
            <person name="Hori S."/>
            <person name="Arai W."/>
            <person name="Tsubouchi T."/>
            <person name="Morono Y."/>
            <person name="Uchiyama I."/>
            <person name="Ito T."/>
            <person name="Fujiyama A."/>
            <person name="Inagaki F."/>
            <person name="Takami H."/>
        </authorList>
    </citation>
    <scope>NUCLEOTIDE SEQUENCE</scope>
    <source>
        <strain evidence="1">Expedition CK06-06</strain>
    </source>
</reference>
<protein>
    <submittedName>
        <fullName evidence="1">Uncharacterized protein</fullName>
    </submittedName>
</protein>
<name>X0VM37_9ZZZZ</name>
<sequence length="42" mass="4697">TIHLSGMLNRLVDLGLVTRVFDGLSYKYEVSDIGNMRARANT</sequence>
<proteinExistence type="predicted"/>
<evidence type="ECO:0000313" key="1">
    <source>
        <dbReference type="EMBL" id="GAG13528.1"/>
    </source>
</evidence>
<gene>
    <name evidence="1" type="ORF">S01H1_37723</name>
</gene>
<dbReference type="AlphaFoldDB" id="X0VM37"/>
<organism evidence="1">
    <name type="scientific">marine sediment metagenome</name>
    <dbReference type="NCBI Taxonomy" id="412755"/>
    <lineage>
        <taxon>unclassified sequences</taxon>
        <taxon>metagenomes</taxon>
        <taxon>ecological metagenomes</taxon>
    </lineage>
</organism>
<comment type="caution">
    <text evidence="1">The sequence shown here is derived from an EMBL/GenBank/DDBJ whole genome shotgun (WGS) entry which is preliminary data.</text>
</comment>
<feature type="non-terminal residue" evidence="1">
    <location>
        <position position="1"/>
    </location>
</feature>
<dbReference type="EMBL" id="BARS01023701">
    <property type="protein sequence ID" value="GAG13528.1"/>
    <property type="molecule type" value="Genomic_DNA"/>
</dbReference>